<dbReference type="InterPro" id="IPR036097">
    <property type="entry name" value="HisK_dim/P_sf"/>
</dbReference>
<dbReference type="EC" id="2.7.13.3" evidence="3"/>
<dbReference type="InterPro" id="IPR036890">
    <property type="entry name" value="HATPase_C_sf"/>
</dbReference>
<dbReference type="InterPro" id="IPR050351">
    <property type="entry name" value="BphY/WalK/GraS-like"/>
</dbReference>
<keyword evidence="8" id="KW-0067">ATP-binding</keyword>
<dbReference type="SUPFAM" id="SSF47384">
    <property type="entry name" value="Homodimeric domain of signal transducing histidine kinase"/>
    <property type="match status" value="1"/>
</dbReference>
<evidence type="ECO:0000256" key="8">
    <source>
        <dbReference type="ARBA" id="ARBA00022840"/>
    </source>
</evidence>
<evidence type="ECO:0000313" key="13">
    <source>
        <dbReference type="EMBL" id="MDQ0164174.1"/>
    </source>
</evidence>
<dbReference type="PROSITE" id="PS50109">
    <property type="entry name" value="HIS_KIN"/>
    <property type="match status" value="1"/>
</dbReference>
<organism evidence="13 14">
    <name type="scientific">Caldalkalibacillus horti</name>
    <dbReference type="NCBI Taxonomy" id="77523"/>
    <lineage>
        <taxon>Bacteria</taxon>
        <taxon>Bacillati</taxon>
        <taxon>Bacillota</taxon>
        <taxon>Bacilli</taxon>
        <taxon>Bacillales</taxon>
        <taxon>Bacillaceae</taxon>
        <taxon>Caldalkalibacillus</taxon>
    </lineage>
</organism>
<keyword evidence="4" id="KW-0597">Phosphoprotein</keyword>
<evidence type="ECO:0000256" key="1">
    <source>
        <dbReference type="ARBA" id="ARBA00000085"/>
    </source>
</evidence>
<evidence type="ECO:0000256" key="6">
    <source>
        <dbReference type="ARBA" id="ARBA00022741"/>
    </source>
</evidence>
<keyword evidence="14" id="KW-1185">Reference proteome</keyword>
<dbReference type="InterPro" id="IPR000700">
    <property type="entry name" value="PAS-assoc_C"/>
</dbReference>
<accession>A0ABT9VT79</accession>
<dbReference type="PANTHER" id="PTHR45453">
    <property type="entry name" value="PHOSPHATE REGULON SENSOR PROTEIN PHOR"/>
    <property type="match status" value="1"/>
</dbReference>
<keyword evidence="5 13" id="KW-0808">Transferase</keyword>
<keyword evidence="7 13" id="KW-0418">Kinase</keyword>
<feature type="transmembrane region" description="Helical" evidence="10">
    <location>
        <begin position="41"/>
        <end position="61"/>
    </location>
</feature>
<feature type="domain" description="Histidine kinase" evidence="11">
    <location>
        <begin position="244"/>
        <end position="465"/>
    </location>
</feature>
<gene>
    <name evidence="13" type="ORF">J2S11_000073</name>
</gene>
<keyword evidence="10" id="KW-0472">Membrane</keyword>
<keyword evidence="6" id="KW-0547">Nucleotide-binding</keyword>
<dbReference type="NCBIfam" id="NF046044">
    <property type="entry name" value="PnpS"/>
    <property type="match status" value="1"/>
</dbReference>
<dbReference type="GO" id="GO:0004673">
    <property type="term" value="F:protein histidine kinase activity"/>
    <property type="evidence" value="ECO:0007669"/>
    <property type="project" value="UniProtKB-EC"/>
</dbReference>
<feature type="domain" description="PAC" evidence="12">
    <location>
        <begin position="187"/>
        <end position="240"/>
    </location>
</feature>
<dbReference type="PANTHER" id="PTHR45453:SF1">
    <property type="entry name" value="PHOSPHATE REGULON SENSOR PROTEIN PHOR"/>
    <property type="match status" value="1"/>
</dbReference>
<dbReference type="PRINTS" id="PR00344">
    <property type="entry name" value="BCTRLSENSOR"/>
</dbReference>
<evidence type="ECO:0000256" key="10">
    <source>
        <dbReference type="SAM" id="Phobius"/>
    </source>
</evidence>
<dbReference type="SUPFAM" id="SSF55874">
    <property type="entry name" value="ATPase domain of HSP90 chaperone/DNA topoisomerase II/histidine kinase"/>
    <property type="match status" value="1"/>
</dbReference>
<keyword evidence="10" id="KW-0812">Transmembrane</keyword>
<dbReference type="Gene3D" id="3.30.565.10">
    <property type="entry name" value="Histidine kinase-like ATPase, C-terminal domain"/>
    <property type="match status" value="1"/>
</dbReference>
<dbReference type="RefSeq" id="WP_307389387.1">
    <property type="nucleotide sequence ID" value="NZ_BAAADK010000009.1"/>
</dbReference>
<dbReference type="PROSITE" id="PS50113">
    <property type="entry name" value="PAC"/>
    <property type="match status" value="1"/>
</dbReference>
<protein>
    <recommendedName>
        <fullName evidence="3">histidine kinase</fullName>
        <ecNumber evidence="3">2.7.13.3</ecNumber>
    </recommendedName>
</protein>
<proteinExistence type="predicted"/>
<evidence type="ECO:0000256" key="2">
    <source>
        <dbReference type="ARBA" id="ARBA00004370"/>
    </source>
</evidence>
<comment type="caution">
    <text evidence="13">The sequence shown here is derived from an EMBL/GenBank/DDBJ whole genome shotgun (WGS) entry which is preliminary data.</text>
</comment>
<dbReference type="InterPro" id="IPR003661">
    <property type="entry name" value="HisK_dim/P_dom"/>
</dbReference>
<dbReference type="InterPro" id="IPR003594">
    <property type="entry name" value="HATPase_dom"/>
</dbReference>
<dbReference type="Pfam" id="PF00512">
    <property type="entry name" value="HisKA"/>
    <property type="match status" value="1"/>
</dbReference>
<dbReference type="CDD" id="cd16922">
    <property type="entry name" value="HATPase_EvgS-ArcB-TorS-like"/>
    <property type="match status" value="1"/>
</dbReference>
<dbReference type="Gene3D" id="1.10.287.130">
    <property type="match status" value="1"/>
</dbReference>
<dbReference type="Proteomes" id="UP001235840">
    <property type="component" value="Unassembled WGS sequence"/>
</dbReference>
<dbReference type="InterPro" id="IPR035965">
    <property type="entry name" value="PAS-like_dom_sf"/>
</dbReference>
<name>A0ABT9VT79_9BACI</name>
<dbReference type="SMART" id="SM00388">
    <property type="entry name" value="HisKA"/>
    <property type="match status" value="1"/>
</dbReference>
<evidence type="ECO:0000259" key="11">
    <source>
        <dbReference type="PROSITE" id="PS50109"/>
    </source>
</evidence>
<evidence type="ECO:0000256" key="9">
    <source>
        <dbReference type="ARBA" id="ARBA00023012"/>
    </source>
</evidence>
<evidence type="ECO:0000256" key="7">
    <source>
        <dbReference type="ARBA" id="ARBA00022777"/>
    </source>
</evidence>
<evidence type="ECO:0000259" key="12">
    <source>
        <dbReference type="PROSITE" id="PS50113"/>
    </source>
</evidence>
<dbReference type="Pfam" id="PF02518">
    <property type="entry name" value="HATPase_c"/>
    <property type="match status" value="1"/>
</dbReference>
<evidence type="ECO:0000256" key="3">
    <source>
        <dbReference type="ARBA" id="ARBA00012438"/>
    </source>
</evidence>
<sequence length="468" mass="53915">MNKLFSRLTISIIVIIGLTLFFLGYFIWATVLHIVPDGGNYLLIGFSTAFVILSFLVYHFVRRALKPINEVSSLIKDLSEGHYWRRVHSVEADSLLYGLTSFTNNLAQHLQRTTERQFINENRFRALIRYMGSGLLFINQKGKIEITNEKVIDLLQWEENYHDVLYYEAPFPKQIINLIQETLMEDKEIKQHITLESDLNLIEVDLSIAPVNDVEGKIKGVIILFHDITNLKKLEKIRADFVANVSHELKTPLTSIKGFSETLLEGAMYSEEHLKKFLEIIRLESDRLHRLIQDLLHLSHIEQRKFQLKWEDVDIHNVIQNVLLLVDKKADEKHILIEADYDLSQAYIIKADSDRFQQMILNLVSNAIQYTPEQGKITISIQPWKNGKGYKVSVEDTGIGIKTSELPRIFERFYRIDKARSRSSGGTGLGLAIVKHLIEAHHGEIKVSSKEGQGSKFNLFLHIDPQTD</sequence>
<dbReference type="SMART" id="SM00387">
    <property type="entry name" value="HATPase_c"/>
    <property type="match status" value="1"/>
</dbReference>
<dbReference type="Gene3D" id="3.30.450.20">
    <property type="entry name" value="PAS domain"/>
    <property type="match status" value="1"/>
</dbReference>
<keyword evidence="9" id="KW-0902">Two-component regulatory system</keyword>
<dbReference type="InterPro" id="IPR004358">
    <property type="entry name" value="Sig_transdc_His_kin-like_C"/>
</dbReference>
<dbReference type="EMBL" id="JAUSTY010000001">
    <property type="protein sequence ID" value="MDQ0164174.1"/>
    <property type="molecule type" value="Genomic_DNA"/>
</dbReference>
<dbReference type="CDD" id="cd00082">
    <property type="entry name" value="HisKA"/>
    <property type="match status" value="1"/>
</dbReference>
<keyword evidence="10" id="KW-1133">Transmembrane helix</keyword>
<dbReference type="SUPFAM" id="SSF55785">
    <property type="entry name" value="PYP-like sensor domain (PAS domain)"/>
    <property type="match status" value="1"/>
</dbReference>
<evidence type="ECO:0000256" key="4">
    <source>
        <dbReference type="ARBA" id="ARBA00022553"/>
    </source>
</evidence>
<dbReference type="InterPro" id="IPR005467">
    <property type="entry name" value="His_kinase_dom"/>
</dbReference>
<evidence type="ECO:0000256" key="5">
    <source>
        <dbReference type="ARBA" id="ARBA00022679"/>
    </source>
</evidence>
<comment type="catalytic activity">
    <reaction evidence="1">
        <text>ATP + protein L-histidine = ADP + protein N-phospho-L-histidine.</text>
        <dbReference type="EC" id="2.7.13.3"/>
    </reaction>
</comment>
<feature type="transmembrane region" description="Helical" evidence="10">
    <location>
        <begin position="12"/>
        <end position="35"/>
    </location>
</feature>
<reference evidence="13 14" key="1">
    <citation type="submission" date="2023-07" db="EMBL/GenBank/DDBJ databases">
        <title>Genomic Encyclopedia of Type Strains, Phase IV (KMG-IV): sequencing the most valuable type-strain genomes for metagenomic binning, comparative biology and taxonomic classification.</title>
        <authorList>
            <person name="Goeker M."/>
        </authorList>
    </citation>
    <scope>NUCLEOTIDE SEQUENCE [LARGE SCALE GENOMIC DNA]</scope>
    <source>
        <strain evidence="13 14">DSM 12751</strain>
    </source>
</reference>
<comment type="subcellular location">
    <subcellularLocation>
        <location evidence="2">Membrane</location>
    </subcellularLocation>
</comment>
<evidence type="ECO:0000313" key="14">
    <source>
        <dbReference type="Proteomes" id="UP001235840"/>
    </source>
</evidence>